<dbReference type="PANTHER" id="PTHR30250:SF28">
    <property type="entry name" value="POLYSACCHARIDE BIOSYNTHESIS PROTEIN"/>
    <property type="match status" value="1"/>
</dbReference>
<evidence type="ECO:0000256" key="3">
    <source>
        <dbReference type="ARBA" id="ARBA00022692"/>
    </source>
</evidence>
<evidence type="ECO:0000256" key="1">
    <source>
        <dbReference type="ARBA" id="ARBA00004651"/>
    </source>
</evidence>
<keyword evidence="5 6" id="KW-0472">Membrane</keyword>
<keyword evidence="8" id="KW-1185">Reference proteome</keyword>
<dbReference type="OrthoDB" id="109075at2"/>
<name>A0A1I2JVI8_9BACI</name>
<dbReference type="EMBL" id="FOOG01000002">
    <property type="protein sequence ID" value="SFF58584.1"/>
    <property type="molecule type" value="Genomic_DNA"/>
</dbReference>
<protein>
    <submittedName>
        <fullName evidence="7">Membrane protein involved in the export of O-antigen and teichoic acid</fullName>
    </submittedName>
</protein>
<evidence type="ECO:0000256" key="4">
    <source>
        <dbReference type="ARBA" id="ARBA00022989"/>
    </source>
</evidence>
<feature type="transmembrane region" description="Helical" evidence="6">
    <location>
        <begin position="343"/>
        <end position="367"/>
    </location>
</feature>
<feature type="transmembrane region" description="Helical" evidence="6">
    <location>
        <begin position="121"/>
        <end position="138"/>
    </location>
</feature>
<dbReference type="PANTHER" id="PTHR30250">
    <property type="entry name" value="PST FAMILY PREDICTED COLANIC ACID TRANSPORTER"/>
    <property type="match status" value="1"/>
</dbReference>
<keyword evidence="2" id="KW-1003">Cell membrane</keyword>
<feature type="transmembrane region" description="Helical" evidence="6">
    <location>
        <begin position="52"/>
        <end position="77"/>
    </location>
</feature>
<feature type="transmembrane region" description="Helical" evidence="6">
    <location>
        <begin position="401"/>
        <end position="422"/>
    </location>
</feature>
<dbReference type="AlphaFoldDB" id="A0A1I2JVI8"/>
<dbReference type="InterPro" id="IPR050833">
    <property type="entry name" value="Poly_Biosynth_Transport"/>
</dbReference>
<evidence type="ECO:0000256" key="5">
    <source>
        <dbReference type="ARBA" id="ARBA00023136"/>
    </source>
</evidence>
<reference evidence="8" key="1">
    <citation type="submission" date="2016-10" db="EMBL/GenBank/DDBJ databases">
        <authorList>
            <person name="Varghese N."/>
            <person name="Submissions S."/>
        </authorList>
    </citation>
    <scope>NUCLEOTIDE SEQUENCE [LARGE SCALE GENOMIC DNA]</scope>
    <source>
        <strain evidence="8">FP5</strain>
    </source>
</reference>
<organism evidence="7 8">
    <name type="scientific">Halobacillus alkaliphilus</name>
    <dbReference type="NCBI Taxonomy" id="396056"/>
    <lineage>
        <taxon>Bacteria</taxon>
        <taxon>Bacillati</taxon>
        <taxon>Bacillota</taxon>
        <taxon>Bacilli</taxon>
        <taxon>Bacillales</taxon>
        <taxon>Bacillaceae</taxon>
        <taxon>Halobacillus</taxon>
    </lineage>
</organism>
<evidence type="ECO:0000256" key="2">
    <source>
        <dbReference type="ARBA" id="ARBA00022475"/>
    </source>
</evidence>
<dbReference type="GO" id="GO:0005886">
    <property type="term" value="C:plasma membrane"/>
    <property type="evidence" value="ECO:0007669"/>
    <property type="project" value="UniProtKB-SubCell"/>
</dbReference>
<feature type="transmembrane region" description="Helical" evidence="6">
    <location>
        <begin position="310"/>
        <end position="331"/>
    </location>
</feature>
<keyword evidence="4 6" id="KW-1133">Transmembrane helix</keyword>
<keyword evidence="3 6" id="KW-0812">Transmembrane</keyword>
<feature type="transmembrane region" description="Helical" evidence="6">
    <location>
        <begin position="374"/>
        <end position="395"/>
    </location>
</feature>
<feature type="transmembrane region" description="Helical" evidence="6">
    <location>
        <begin position="89"/>
        <end position="109"/>
    </location>
</feature>
<accession>A0A1I2JVI8</accession>
<evidence type="ECO:0000313" key="8">
    <source>
        <dbReference type="Proteomes" id="UP000198897"/>
    </source>
</evidence>
<comment type="subcellular location">
    <subcellularLocation>
        <location evidence="1">Cell membrane</location>
        <topology evidence="1">Multi-pass membrane protein</topology>
    </subcellularLocation>
</comment>
<feature type="transmembrane region" description="Helical" evidence="6">
    <location>
        <begin position="21"/>
        <end position="40"/>
    </location>
</feature>
<dbReference type="Proteomes" id="UP000198897">
    <property type="component" value="Unassembled WGS sequence"/>
</dbReference>
<sequence>MRTENFINKILKKKFMKNVMIVASGTAIAQLLSIILLPIITRLYGPEAYGLMGTFIAIITIFTPIAALTLPIAIVIPKSDREARHIVSVCIRITIFIVLIFFAFIVIFHDNIIRILNAEKISYFIFLVPVTILLTGLFEIQKQWLIRKQLFSVIAKVSILQPLLIYGGMVGIGLFYPFASILIFLTSIKTGLSALIIRLKIRNLDQEYKIDFKDKKFSFKEVLSKYKDFPLYRAPEVFISAMTLNLPVILLTTFFGPTAAGFYTLARTSLGIPSQLIGKSVGDVFYPKIAEASNNNQNITKLILKSSGGLFLIGIIPFGSVIIFGPWMYSLVFGPDWSTAGEYARWIAFMSMLLFVNKPSVVSISVIRAQRFHLLFTIILSVFQLLGLYIGLVYYSDDILAIALFSILSGLLYFIHIIVVIVKSRKLFSNNL</sequence>
<proteinExistence type="predicted"/>
<evidence type="ECO:0000313" key="7">
    <source>
        <dbReference type="EMBL" id="SFF58584.1"/>
    </source>
</evidence>
<gene>
    <name evidence="7" type="ORF">SAMN05216353_102190</name>
</gene>
<dbReference type="Pfam" id="PF13440">
    <property type="entry name" value="Polysacc_synt_3"/>
    <property type="match status" value="1"/>
</dbReference>
<evidence type="ECO:0000256" key="6">
    <source>
        <dbReference type="SAM" id="Phobius"/>
    </source>
</evidence>